<accession>A0AA90PVU3</accession>
<comment type="cofactor">
    <cofactor evidence="4">
        <name>Mg(2+)</name>
        <dbReference type="ChEBI" id="CHEBI:18420"/>
    </cofactor>
</comment>
<reference evidence="6 8" key="3">
    <citation type="journal article" date="2024" name="Syst. Appl. Microbiol.">
        <title>Helicobacter cappadocius sp. nov., from lizards: The first psychrotrophic Helicobacter species.</title>
        <authorList>
            <person name="Aydin F."/>
            <person name="Tarhane S."/>
            <person name="Karakaya E."/>
            <person name="Abay S."/>
            <person name="Kayman T."/>
            <person name="Guran O."/>
            <person name="Bozkurt E."/>
            <person name="Uzum N."/>
            <person name="Avci A."/>
            <person name="Olgun K."/>
            <person name="Jablonski D."/>
            <person name="Guran C."/>
            <person name="Burcin Saticioglu I."/>
        </authorList>
    </citation>
    <scope>NUCLEOTIDE SEQUENCE [LARGE SCALE GENOMIC DNA]</scope>
    <source>
        <strain evidence="6">Faydin-H75</strain>
        <strain evidence="8">faydin-H76</strain>
    </source>
</reference>
<dbReference type="GO" id="GO:0061599">
    <property type="term" value="F:molybdopterin molybdotransferase activity"/>
    <property type="evidence" value="ECO:0007669"/>
    <property type="project" value="UniProtKB-UniRule"/>
</dbReference>
<organism evidence="7 8">
    <name type="scientific">Helicobacter cappadocius</name>
    <dbReference type="NCBI Taxonomy" id="3063998"/>
    <lineage>
        <taxon>Bacteria</taxon>
        <taxon>Pseudomonadati</taxon>
        <taxon>Campylobacterota</taxon>
        <taxon>Epsilonproteobacteria</taxon>
        <taxon>Campylobacterales</taxon>
        <taxon>Helicobacteraceae</taxon>
        <taxon>Helicobacter</taxon>
    </lineage>
</organism>
<dbReference type="GO" id="GO:0006777">
    <property type="term" value="P:Mo-molybdopterin cofactor biosynthetic process"/>
    <property type="evidence" value="ECO:0007669"/>
    <property type="project" value="UniProtKB-UniRule"/>
</dbReference>
<gene>
    <name evidence="6" type="ORF">Q5I04_04975</name>
    <name evidence="7" type="ORF">Q5I06_05290</name>
</gene>
<dbReference type="GO" id="GO:0005829">
    <property type="term" value="C:cytosol"/>
    <property type="evidence" value="ECO:0007669"/>
    <property type="project" value="TreeGrafter"/>
</dbReference>
<feature type="domain" description="MoaB/Mog" evidence="5">
    <location>
        <begin position="177"/>
        <end position="314"/>
    </location>
</feature>
<dbReference type="EMBL" id="JAUPEV010000006">
    <property type="protein sequence ID" value="MDO7253261.1"/>
    <property type="molecule type" value="Genomic_DNA"/>
</dbReference>
<keyword evidence="4" id="KW-0500">Molybdenum</keyword>
<keyword evidence="9" id="KW-1185">Reference proteome</keyword>
<keyword evidence="4" id="KW-0460">Magnesium</keyword>
<dbReference type="PANTHER" id="PTHR10192:SF5">
    <property type="entry name" value="GEPHYRIN"/>
    <property type="match status" value="1"/>
</dbReference>
<dbReference type="InterPro" id="IPR036425">
    <property type="entry name" value="MoaB/Mog-like_dom_sf"/>
</dbReference>
<dbReference type="Gene3D" id="3.40.980.10">
    <property type="entry name" value="MoaB/Mog-like domain"/>
    <property type="match status" value="1"/>
</dbReference>
<reference evidence="7 9" key="1">
    <citation type="submission" date="2023-07" db="EMBL/GenBank/DDBJ databases">
        <title>Unpublished Manusciprt.</title>
        <authorList>
            <person name="Aydin F."/>
            <person name="Tarhane S."/>
            <person name="Saticioglu I.B."/>
            <person name="Karakaya E."/>
            <person name="Abay S."/>
            <person name="Guran O."/>
            <person name="Bozkurt E."/>
            <person name="Uzum N."/>
            <person name="Olgun K."/>
            <person name="Jablonski D."/>
        </authorList>
    </citation>
    <scope>NUCLEOTIDE SEQUENCE</scope>
    <source>
        <strain evidence="9">faydin-H75</strain>
        <strain evidence="7">Faydin-H76</strain>
    </source>
</reference>
<evidence type="ECO:0000256" key="2">
    <source>
        <dbReference type="ARBA" id="ARBA00010763"/>
    </source>
</evidence>
<dbReference type="AlphaFoldDB" id="A0AA90PVU3"/>
<dbReference type="Pfam" id="PF00994">
    <property type="entry name" value="MoCF_biosynth"/>
    <property type="match status" value="1"/>
</dbReference>
<dbReference type="Gene3D" id="2.40.340.10">
    <property type="entry name" value="MoeA, C-terminal, domain IV"/>
    <property type="match status" value="1"/>
</dbReference>
<dbReference type="Gene3D" id="2.170.190.11">
    <property type="entry name" value="Molybdopterin biosynthesis moea protein, domain 3"/>
    <property type="match status" value="1"/>
</dbReference>
<evidence type="ECO:0000259" key="5">
    <source>
        <dbReference type="SMART" id="SM00852"/>
    </source>
</evidence>
<dbReference type="Pfam" id="PF03453">
    <property type="entry name" value="MoeA_N"/>
    <property type="match status" value="1"/>
</dbReference>
<dbReference type="SUPFAM" id="SSF63882">
    <property type="entry name" value="MoeA N-terminal region -like"/>
    <property type="match status" value="1"/>
</dbReference>
<evidence type="ECO:0000256" key="4">
    <source>
        <dbReference type="RuleBase" id="RU365090"/>
    </source>
</evidence>
<keyword evidence="4" id="KW-0501">Molybdenum cofactor biosynthesis</keyword>
<name>A0AA90PVU3_9HELI</name>
<dbReference type="EMBL" id="JAUYZK010000006">
    <property type="protein sequence ID" value="MDP2539185.1"/>
    <property type="molecule type" value="Genomic_DNA"/>
</dbReference>
<dbReference type="PANTHER" id="PTHR10192">
    <property type="entry name" value="MOLYBDOPTERIN BIOSYNTHESIS PROTEIN"/>
    <property type="match status" value="1"/>
</dbReference>
<dbReference type="InterPro" id="IPR038987">
    <property type="entry name" value="MoeA-like"/>
</dbReference>
<dbReference type="InterPro" id="IPR036688">
    <property type="entry name" value="MoeA_C_domain_IV_sf"/>
</dbReference>
<dbReference type="NCBIfam" id="TIGR00177">
    <property type="entry name" value="molyb_syn"/>
    <property type="match status" value="1"/>
</dbReference>
<evidence type="ECO:0000256" key="1">
    <source>
        <dbReference type="ARBA" id="ARBA00002901"/>
    </source>
</evidence>
<evidence type="ECO:0000313" key="8">
    <source>
        <dbReference type="Proteomes" id="UP001177258"/>
    </source>
</evidence>
<comment type="similarity">
    <text evidence="2 4">Belongs to the MoeA family.</text>
</comment>
<dbReference type="SMART" id="SM00852">
    <property type="entry name" value="MoCF_biosynth"/>
    <property type="match status" value="1"/>
</dbReference>
<keyword evidence="4" id="KW-0479">Metal-binding</keyword>
<comment type="pathway">
    <text evidence="4">Cofactor biosynthesis; molybdopterin biosynthesis.</text>
</comment>
<dbReference type="Proteomes" id="UP001240777">
    <property type="component" value="Unassembled WGS sequence"/>
</dbReference>
<keyword evidence="4" id="KW-0808">Transferase</keyword>
<evidence type="ECO:0000256" key="3">
    <source>
        <dbReference type="ARBA" id="ARBA00047317"/>
    </source>
</evidence>
<proteinExistence type="inferred from homology"/>
<evidence type="ECO:0000313" key="6">
    <source>
        <dbReference type="EMBL" id="MDO7253261.1"/>
    </source>
</evidence>
<dbReference type="Proteomes" id="UP001177258">
    <property type="component" value="Unassembled WGS sequence"/>
</dbReference>
<evidence type="ECO:0000313" key="7">
    <source>
        <dbReference type="EMBL" id="MDP2539185.1"/>
    </source>
</evidence>
<reference evidence="6" key="2">
    <citation type="submission" date="2023-07" db="EMBL/GenBank/DDBJ databases">
        <authorList>
            <person name="Aydin F."/>
            <person name="Tarhane S."/>
            <person name="Saticioglu I.B."/>
            <person name="Karakaya E."/>
            <person name="Abay S."/>
            <person name="Guran O."/>
            <person name="Bozkurt E."/>
            <person name="Uzum N."/>
            <person name="Olgun K."/>
            <person name="Jablonski D."/>
        </authorList>
    </citation>
    <scope>NUCLEOTIDE SEQUENCE</scope>
    <source>
        <strain evidence="6">Faydin-H75</strain>
    </source>
</reference>
<dbReference type="InterPro" id="IPR001453">
    <property type="entry name" value="MoaB/Mog_dom"/>
</dbReference>
<protein>
    <recommendedName>
        <fullName evidence="4">Molybdopterin molybdenumtransferase</fullName>
        <ecNumber evidence="4">2.10.1.1</ecNumber>
    </recommendedName>
</protein>
<dbReference type="EC" id="2.10.1.1" evidence="4"/>
<dbReference type="SUPFAM" id="SSF53218">
    <property type="entry name" value="Molybdenum cofactor biosynthesis proteins"/>
    <property type="match status" value="1"/>
</dbReference>
<dbReference type="GO" id="GO:0046872">
    <property type="term" value="F:metal ion binding"/>
    <property type="evidence" value="ECO:0007669"/>
    <property type="project" value="UniProtKB-UniRule"/>
</dbReference>
<dbReference type="SUPFAM" id="SSF63867">
    <property type="entry name" value="MoeA C-terminal domain-like"/>
    <property type="match status" value="1"/>
</dbReference>
<sequence length="408" mass="44694">MDAISLKQAQEINSSIRAVVLGVIQKSIYEAFGEILARDIICEKSLPAFDNSAMDGYALKISDIKKNIKINGRVLAGDDARDLEILDGECIKVMTGGMLPKGSEVVVPFEDVELKDNGYIRVVKDFKPNANIRFKGEEKSIGDLIAKKGDRLTHGLIGLIASQGVKNVEVYKRLKIAVYSSGNEIIEPGESAKEHQIYNINAVSIIALLRAYGYVAEYLGVLKDDLDVLKKEIEVFQKYDIVITSGGVSVGEADFFEKSLKNSGAQIKYHGINIKPGRAIMLAVLGNSTIFSLPGNPLSAITLLNTIILPTIQKLSGANKIYPKPIFAKLKAPIKLKNGRVNMVLGRYTKGEFEVYKGGNYGSNAISVINECDSIAIIGEKISQIQEDIKILPYVMEFSDTIFDIINE</sequence>
<comment type="caution">
    <text evidence="7">The sequence shown here is derived from an EMBL/GenBank/DDBJ whole genome shotgun (WGS) entry which is preliminary data.</text>
</comment>
<dbReference type="CDD" id="cd00887">
    <property type="entry name" value="MoeA"/>
    <property type="match status" value="1"/>
</dbReference>
<dbReference type="InterPro" id="IPR036135">
    <property type="entry name" value="MoeA_linker/N_sf"/>
</dbReference>
<comment type="function">
    <text evidence="1 4">Catalyzes the insertion of molybdate into adenylated molybdopterin with the concomitant release of AMP.</text>
</comment>
<dbReference type="InterPro" id="IPR005110">
    <property type="entry name" value="MoeA_linker/N"/>
</dbReference>
<dbReference type="Gene3D" id="3.90.105.10">
    <property type="entry name" value="Molybdopterin biosynthesis moea protein, domain 2"/>
    <property type="match status" value="1"/>
</dbReference>
<evidence type="ECO:0000313" key="9">
    <source>
        <dbReference type="Proteomes" id="UP001240777"/>
    </source>
</evidence>
<dbReference type="RefSeq" id="WP_305517105.1">
    <property type="nucleotide sequence ID" value="NZ_JAUPEV010000006.1"/>
</dbReference>
<comment type="catalytic activity">
    <reaction evidence="3">
        <text>adenylyl-molybdopterin + molybdate = Mo-molybdopterin + AMP + H(+)</text>
        <dbReference type="Rhea" id="RHEA:35047"/>
        <dbReference type="ChEBI" id="CHEBI:15378"/>
        <dbReference type="ChEBI" id="CHEBI:36264"/>
        <dbReference type="ChEBI" id="CHEBI:62727"/>
        <dbReference type="ChEBI" id="CHEBI:71302"/>
        <dbReference type="ChEBI" id="CHEBI:456215"/>
        <dbReference type="EC" id="2.10.1.1"/>
    </reaction>
</comment>